<evidence type="ECO:0000256" key="2">
    <source>
        <dbReference type="SAM" id="Phobius"/>
    </source>
</evidence>
<dbReference type="Proteomes" id="UP001172159">
    <property type="component" value="Unassembled WGS sequence"/>
</dbReference>
<reference evidence="3" key="1">
    <citation type="submission" date="2023-06" db="EMBL/GenBank/DDBJ databases">
        <title>Genome-scale phylogeny and comparative genomics of the fungal order Sordariales.</title>
        <authorList>
            <consortium name="Lawrence Berkeley National Laboratory"/>
            <person name="Hensen N."/>
            <person name="Bonometti L."/>
            <person name="Westerberg I."/>
            <person name="Brannstrom I.O."/>
            <person name="Guillou S."/>
            <person name="Cros-Aarteil S."/>
            <person name="Calhoun S."/>
            <person name="Haridas S."/>
            <person name="Kuo A."/>
            <person name="Mondo S."/>
            <person name="Pangilinan J."/>
            <person name="Riley R."/>
            <person name="Labutti K."/>
            <person name="Andreopoulos B."/>
            <person name="Lipzen A."/>
            <person name="Chen C."/>
            <person name="Yanf M."/>
            <person name="Daum C."/>
            <person name="Ng V."/>
            <person name="Clum A."/>
            <person name="Steindorff A."/>
            <person name="Ohm R."/>
            <person name="Martin F."/>
            <person name="Silar P."/>
            <person name="Natvig D."/>
            <person name="Lalanne C."/>
            <person name="Gautier V."/>
            <person name="Ament-Velasquez S.L."/>
            <person name="Kruys A."/>
            <person name="Hutchinson M.I."/>
            <person name="Powell A.J."/>
            <person name="Barry K."/>
            <person name="Miller A.N."/>
            <person name="Grigoriev I.V."/>
            <person name="Debuchy R."/>
            <person name="Gladieux P."/>
            <person name="Thoren M.H."/>
            <person name="Johannesson H."/>
        </authorList>
    </citation>
    <scope>NUCLEOTIDE SEQUENCE</scope>
    <source>
        <strain evidence="3">CBS 540.89</strain>
    </source>
</reference>
<evidence type="ECO:0000313" key="3">
    <source>
        <dbReference type="EMBL" id="KAK0748675.1"/>
    </source>
</evidence>
<gene>
    <name evidence="3" type="ORF">B0T21DRAFT_407167</name>
</gene>
<keyword evidence="4" id="KW-1185">Reference proteome</keyword>
<feature type="transmembrane region" description="Helical" evidence="2">
    <location>
        <begin position="139"/>
        <end position="157"/>
    </location>
</feature>
<accession>A0AA40EZY5</accession>
<protein>
    <submittedName>
        <fullName evidence="3">Uncharacterized protein</fullName>
    </submittedName>
</protein>
<feature type="transmembrane region" description="Helical" evidence="2">
    <location>
        <begin position="223"/>
        <end position="244"/>
    </location>
</feature>
<keyword evidence="2" id="KW-0812">Transmembrane</keyword>
<keyword evidence="2" id="KW-0472">Membrane</keyword>
<evidence type="ECO:0000313" key="4">
    <source>
        <dbReference type="Proteomes" id="UP001172159"/>
    </source>
</evidence>
<name>A0AA40EZY5_9PEZI</name>
<sequence length="347" mass="36698">MARVKEAAAEALTAVEEQSVAQTGRAESTESDAATAPEKLARLPGPAQFVLAVALSFGISSLGRLSVDYLTPGELAYIARPPSSRTEEAIIAGWKLLGLALGWLAEFDGYDLASLALLSHGPATFLVSVFYGIRWLTAGAYLGVEVVSASLPFLLLRHLSGAHSAKQTPNREIVADRFIQVLTSLQAGLVYSVVLFMAGRTFLPTTFVLHFDGIPTIKPAVDAVFLGFGGLPTGILSLLFGLAARSFIFAPFITAPQTLEDQEMAKFDPASATLGQTVAWNLWGYTTKTKVSIIRTAVAMVFTAVGTYVDTALSIKGVDSCGAVVYASVWVLAALLTGCILTYVGNI</sequence>
<evidence type="ECO:0000256" key="1">
    <source>
        <dbReference type="SAM" id="MobiDB-lite"/>
    </source>
</evidence>
<dbReference type="EMBL" id="JAUKTV010000001">
    <property type="protein sequence ID" value="KAK0748675.1"/>
    <property type="molecule type" value="Genomic_DNA"/>
</dbReference>
<feature type="transmembrane region" description="Helical" evidence="2">
    <location>
        <begin position="178"/>
        <end position="203"/>
    </location>
</feature>
<feature type="transmembrane region" description="Helical" evidence="2">
    <location>
        <begin position="293"/>
        <end position="311"/>
    </location>
</feature>
<comment type="caution">
    <text evidence="3">The sequence shown here is derived from an EMBL/GenBank/DDBJ whole genome shotgun (WGS) entry which is preliminary data.</text>
</comment>
<feature type="transmembrane region" description="Helical" evidence="2">
    <location>
        <begin position="323"/>
        <end position="344"/>
    </location>
</feature>
<organism evidence="3 4">
    <name type="scientific">Apiosordaria backusii</name>
    <dbReference type="NCBI Taxonomy" id="314023"/>
    <lineage>
        <taxon>Eukaryota</taxon>
        <taxon>Fungi</taxon>
        <taxon>Dikarya</taxon>
        <taxon>Ascomycota</taxon>
        <taxon>Pezizomycotina</taxon>
        <taxon>Sordariomycetes</taxon>
        <taxon>Sordariomycetidae</taxon>
        <taxon>Sordariales</taxon>
        <taxon>Lasiosphaeriaceae</taxon>
        <taxon>Apiosordaria</taxon>
    </lineage>
</organism>
<feature type="region of interest" description="Disordered" evidence="1">
    <location>
        <begin position="15"/>
        <end position="36"/>
    </location>
</feature>
<dbReference type="AlphaFoldDB" id="A0AA40EZY5"/>
<keyword evidence="2" id="KW-1133">Transmembrane helix</keyword>
<proteinExistence type="predicted"/>